<name>A0A8A3PRE3_9HELO</name>
<accession>A0A8A3PRE3</accession>
<feature type="compositionally biased region" description="Low complexity" evidence="1">
    <location>
        <begin position="87"/>
        <end position="98"/>
    </location>
</feature>
<evidence type="ECO:0000313" key="2">
    <source>
        <dbReference type="EMBL" id="QSZ37720.1"/>
    </source>
</evidence>
<gene>
    <name evidence="2" type="ORF">DSL72_008819</name>
</gene>
<reference evidence="2" key="1">
    <citation type="submission" date="2020-10" db="EMBL/GenBank/DDBJ databases">
        <title>Genome Sequence of Monilinia vaccinii-corymbosi Sheds Light on Mummy Berry Disease Infection of Blueberry and Mating Type.</title>
        <authorList>
            <person name="Yow A.G."/>
            <person name="Zhang Y."/>
            <person name="Bansal K."/>
            <person name="Eacker S.M."/>
            <person name="Sullivan S."/>
            <person name="Liachko I."/>
            <person name="Cubeta M.A."/>
            <person name="Rollins J.A."/>
            <person name="Ashrafi H."/>
        </authorList>
    </citation>
    <scope>NUCLEOTIDE SEQUENCE</scope>
    <source>
        <strain evidence="2">RL-1</strain>
    </source>
</reference>
<sequence>MSPKDIYNSATVYSPVEARTQAPQHSHSSSRASFSRHTAAPSSSRISSSSAVPNTYTTLERDNHSSSRASSSSHPQRHTTLQRDRQASSSQRHASAHQNSTLLCRDQQSSPSSRQPAMMRAPATTAPPDVRSRLKTQHDVHMASKQVRYQEMNHEEKKKQDQWVSNFIKDAGPCPAGFSWERVRDGYVCNGGNHFCTDEVLAEGKGGFYFGTLAMGWWGPVYGIMEILHYAEAKVWEHARKQGLDPLVAPVIPNPDLPATGEIHPGIAKAKAGLGPMPQQSSDEDVRQPFELVGFRERNFVALGSLQPSTQYCSGCLPIRLAMSTSNGSVQSNMAQALLLQQIYDLPYYGSSTHGSRNYGNGSCGQGAHGQGLQGRRRY</sequence>
<feature type="compositionally biased region" description="Low complexity" evidence="1">
    <location>
        <begin position="25"/>
        <end position="50"/>
    </location>
</feature>
<dbReference type="Proteomes" id="UP000672032">
    <property type="component" value="Chromosome 9"/>
</dbReference>
<feature type="region of interest" description="Disordered" evidence="1">
    <location>
        <begin position="1"/>
        <end position="130"/>
    </location>
</feature>
<dbReference type="AlphaFoldDB" id="A0A8A3PRE3"/>
<keyword evidence="3" id="KW-1185">Reference proteome</keyword>
<dbReference type="OrthoDB" id="3443855at2759"/>
<dbReference type="EMBL" id="CP063413">
    <property type="protein sequence ID" value="QSZ37720.1"/>
    <property type="molecule type" value="Genomic_DNA"/>
</dbReference>
<feature type="compositionally biased region" description="Gly residues" evidence="1">
    <location>
        <begin position="362"/>
        <end position="373"/>
    </location>
</feature>
<feature type="compositionally biased region" description="Low complexity" evidence="1">
    <location>
        <begin position="107"/>
        <end position="128"/>
    </location>
</feature>
<proteinExistence type="predicted"/>
<evidence type="ECO:0000256" key="1">
    <source>
        <dbReference type="SAM" id="MobiDB-lite"/>
    </source>
</evidence>
<feature type="region of interest" description="Disordered" evidence="1">
    <location>
        <begin position="360"/>
        <end position="379"/>
    </location>
</feature>
<evidence type="ECO:0000313" key="3">
    <source>
        <dbReference type="Proteomes" id="UP000672032"/>
    </source>
</evidence>
<protein>
    <submittedName>
        <fullName evidence="2">Uncharacterized protein</fullName>
    </submittedName>
</protein>
<organism evidence="2 3">
    <name type="scientific">Monilinia vaccinii-corymbosi</name>
    <dbReference type="NCBI Taxonomy" id="61207"/>
    <lineage>
        <taxon>Eukaryota</taxon>
        <taxon>Fungi</taxon>
        <taxon>Dikarya</taxon>
        <taxon>Ascomycota</taxon>
        <taxon>Pezizomycotina</taxon>
        <taxon>Leotiomycetes</taxon>
        <taxon>Helotiales</taxon>
        <taxon>Sclerotiniaceae</taxon>
        <taxon>Monilinia</taxon>
    </lineage>
</organism>